<sequence length="199" mass="21763">MKIYHAPRSRSLRVIWAAEELGVPYETTAASFARPDPEFLEANPAGTLPAMVDGEVVMTESVAIMQYLGTKHGPTPLVVEPGDARYPDYLQFLLFGEASLAAPLNALVGTKFMAPEDQKDNFTVKVITRSFHRRLALIERQLQRGDYMAGDAFTLADISVGYALGLADMLELGELPATVDAYGKRLTSRPAYQRALAVA</sequence>
<dbReference type="RefSeq" id="WP_377280807.1">
    <property type="nucleotide sequence ID" value="NZ_JBHRSI010000002.1"/>
</dbReference>
<dbReference type="CDD" id="cd03046">
    <property type="entry name" value="GST_N_GTT1_like"/>
    <property type="match status" value="1"/>
</dbReference>
<dbReference type="InterPro" id="IPR040079">
    <property type="entry name" value="Glutathione_S-Trfase"/>
</dbReference>
<feature type="domain" description="GST N-terminal" evidence="1">
    <location>
        <begin position="1"/>
        <end position="76"/>
    </location>
</feature>
<dbReference type="Proteomes" id="UP001597237">
    <property type="component" value="Unassembled WGS sequence"/>
</dbReference>
<dbReference type="SUPFAM" id="SSF52833">
    <property type="entry name" value="Thioredoxin-like"/>
    <property type="match status" value="1"/>
</dbReference>
<protein>
    <submittedName>
        <fullName evidence="2">Glutathione S-transferase family protein</fullName>
    </submittedName>
</protein>
<dbReference type="Gene3D" id="3.40.30.10">
    <property type="entry name" value="Glutaredoxin"/>
    <property type="match status" value="1"/>
</dbReference>
<dbReference type="SFLD" id="SFLDG01150">
    <property type="entry name" value="Main.1:_Beta-like"/>
    <property type="match status" value="1"/>
</dbReference>
<gene>
    <name evidence="2" type="ORF">ACFSC0_14785</name>
</gene>
<dbReference type="Pfam" id="PF13410">
    <property type="entry name" value="GST_C_2"/>
    <property type="match status" value="1"/>
</dbReference>
<dbReference type="PANTHER" id="PTHR44051:SF21">
    <property type="entry name" value="GLUTATHIONE S-TRANSFERASE FAMILY PROTEIN"/>
    <property type="match status" value="1"/>
</dbReference>
<dbReference type="EMBL" id="JBHUEY010000006">
    <property type="protein sequence ID" value="MFD1784667.1"/>
    <property type="molecule type" value="Genomic_DNA"/>
</dbReference>
<reference evidence="3" key="1">
    <citation type="journal article" date="2019" name="Int. J. Syst. Evol. Microbiol.">
        <title>The Global Catalogue of Microorganisms (GCM) 10K type strain sequencing project: providing services to taxonomists for standard genome sequencing and annotation.</title>
        <authorList>
            <consortium name="The Broad Institute Genomics Platform"/>
            <consortium name="The Broad Institute Genome Sequencing Center for Infectious Disease"/>
            <person name="Wu L."/>
            <person name="Ma J."/>
        </authorList>
    </citation>
    <scope>NUCLEOTIDE SEQUENCE [LARGE SCALE GENOMIC DNA]</scope>
    <source>
        <strain evidence="3">DFY28</strain>
    </source>
</reference>
<dbReference type="InterPro" id="IPR004045">
    <property type="entry name" value="Glutathione_S-Trfase_N"/>
</dbReference>
<dbReference type="Pfam" id="PF13417">
    <property type="entry name" value="GST_N_3"/>
    <property type="match status" value="1"/>
</dbReference>
<dbReference type="Gene3D" id="1.20.1050.10">
    <property type="match status" value="1"/>
</dbReference>
<accession>A0ABW4N3G1</accession>
<organism evidence="2 3">
    <name type="scientific">Phenylobacterium terrae</name>
    <dbReference type="NCBI Taxonomy" id="2665495"/>
    <lineage>
        <taxon>Bacteria</taxon>
        <taxon>Pseudomonadati</taxon>
        <taxon>Pseudomonadota</taxon>
        <taxon>Alphaproteobacteria</taxon>
        <taxon>Caulobacterales</taxon>
        <taxon>Caulobacteraceae</taxon>
        <taxon>Phenylobacterium</taxon>
    </lineage>
</organism>
<dbReference type="PROSITE" id="PS50404">
    <property type="entry name" value="GST_NTER"/>
    <property type="match status" value="1"/>
</dbReference>
<dbReference type="InterPro" id="IPR036249">
    <property type="entry name" value="Thioredoxin-like_sf"/>
</dbReference>
<dbReference type="InterPro" id="IPR036282">
    <property type="entry name" value="Glutathione-S-Trfase_C_sf"/>
</dbReference>
<dbReference type="SFLD" id="SFLDG00358">
    <property type="entry name" value="Main_(cytGST)"/>
    <property type="match status" value="1"/>
</dbReference>
<comment type="caution">
    <text evidence="2">The sequence shown here is derived from an EMBL/GenBank/DDBJ whole genome shotgun (WGS) entry which is preliminary data.</text>
</comment>
<dbReference type="PANTHER" id="PTHR44051">
    <property type="entry name" value="GLUTATHIONE S-TRANSFERASE-RELATED"/>
    <property type="match status" value="1"/>
</dbReference>
<keyword evidence="3" id="KW-1185">Reference proteome</keyword>
<dbReference type="SUPFAM" id="SSF47616">
    <property type="entry name" value="GST C-terminal domain-like"/>
    <property type="match status" value="1"/>
</dbReference>
<proteinExistence type="predicted"/>
<evidence type="ECO:0000313" key="2">
    <source>
        <dbReference type="EMBL" id="MFD1784667.1"/>
    </source>
</evidence>
<dbReference type="SFLD" id="SFLDS00019">
    <property type="entry name" value="Glutathione_Transferase_(cytos"/>
    <property type="match status" value="1"/>
</dbReference>
<evidence type="ECO:0000259" key="1">
    <source>
        <dbReference type="PROSITE" id="PS50404"/>
    </source>
</evidence>
<name>A0ABW4N3G1_9CAUL</name>
<evidence type="ECO:0000313" key="3">
    <source>
        <dbReference type="Proteomes" id="UP001597237"/>
    </source>
</evidence>